<dbReference type="InParanoid" id="A0A061FCM3"/>
<sequence>MSRCFPYPPPGYLRHGLVESIKLEREKVLPKTERKIHKRREKKEKKKKERKEKEKTHGISKKLKKLDDDLNGDKDEQLGNSDLTEEHEPPVCYLSDGTQNSNKRKRETPSSSECRVNGSIKIRFSFKKPRESDASLCEERVCSTSGRADCSTQPIAQEQPDPSNQKENIITHVPEQKITTVLEQKLWRDNERKQQIPSSGTSVFGNKMKKAALQYKTLLEDLMPLPLQLQNHDDYDDDWLFKSKQQGKHAGERSKVDDDVRCPTIATSCPRAHFLPDVEIYALPYTVPF</sequence>
<feature type="compositionally biased region" description="Basic and acidic residues" evidence="1">
    <location>
        <begin position="21"/>
        <end position="33"/>
    </location>
</feature>
<dbReference type="PANTHER" id="PTHR34660">
    <property type="entry name" value="MYB-LIKE PROTEIN X"/>
    <property type="match status" value="1"/>
</dbReference>
<proteinExistence type="predicted"/>
<evidence type="ECO:0000313" key="2">
    <source>
        <dbReference type="EMBL" id="EOY15085.1"/>
    </source>
</evidence>
<gene>
    <name evidence="2" type="ORF">TCM_034262</name>
</gene>
<feature type="compositionally biased region" description="Pro residues" evidence="1">
    <location>
        <begin position="1"/>
        <end position="11"/>
    </location>
</feature>
<dbReference type="HOGENOM" id="CLU_054295_0_0_1"/>
<keyword evidence="3" id="KW-1185">Reference proteome</keyword>
<feature type="compositionally biased region" description="Basic residues" evidence="1">
    <location>
        <begin position="34"/>
        <end position="50"/>
    </location>
</feature>
<dbReference type="OMA" id="EHEPAVC"/>
<name>A0A061FCM3_THECC</name>
<dbReference type="Proteomes" id="UP000026915">
    <property type="component" value="Chromosome 8"/>
</dbReference>
<dbReference type="eggNOG" id="ENOG502S556">
    <property type="taxonomic scope" value="Eukaryota"/>
</dbReference>
<dbReference type="Gramene" id="EOY15085">
    <property type="protein sequence ID" value="EOY15085"/>
    <property type="gene ID" value="TCM_034262"/>
</dbReference>
<dbReference type="EMBL" id="CM001886">
    <property type="protein sequence ID" value="EOY15085.1"/>
    <property type="molecule type" value="Genomic_DNA"/>
</dbReference>
<organism evidence="2 3">
    <name type="scientific">Theobroma cacao</name>
    <name type="common">Cacao</name>
    <name type="synonym">Cocoa</name>
    <dbReference type="NCBI Taxonomy" id="3641"/>
    <lineage>
        <taxon>Eukaryota</taxon>
        <taxon>Viridiplantae</taxon>
        <taxon>Streptophyta</taxon>
        <taxon>Embryophyta</taxon>
        <taxon>Tracheophyta</taxon>
        <taxon>Spermatophyta</taxon>
        <taxon>Magnoliopsida</taxon>
        <taxon>eudicotyledons</taxon>
        <taxon>Gunneridae</taxon>
        <taxon>Pentapetalae</taxon>
        <taxon>rosids</taxon>
        <taxon>malvids</taxon>
        <taxon>Malvales</taxon>
        <taxon>Malvaceae</taxon>
        <taxon>Byttnerioideae</taxon>
        <taxon>Theobroma</taxon>
    </lineage>
</organism>
<protein>
    <submittedName>
        <fullName evidence="2">JHL20J20.12 protein, putative</fullName>
    </submittedName>
</protein>
<reference evidence="2 3" key="1">
    <citation type="journal article" date="2013" name="Genome Biol.">
        <title>The genome sequence of the most widely cultivated cacao type and its use to identify candidate genes regulating pod color.</title>
        <authorList>
            <person name="Motamayor J.C."/>
            <person name="Mockaitis K."/>
            <person name="Schmutz J."/>
            <person name="Haiminen N."/>
            <person name="Iii D.L."/>
            <person name="Cornejo O."/>
            <person name="Findley S.D."/>
            <person name="Zheng P."/>
            <person name="Utro F."/>
            <person name="Royaert S."/>
            <person name="Saski C."/>
            <person name="Jenkins J."/>
            <person name="Podicheti R."/>
            <person name="Zhao M."/>
            <person name="Scheffler B.E."/>
            <person name="Stack J.C."/>
            <person name="Feltus F.A."/>
            <person name="Mustiga G.M."/>
            <person name="Amores F."/>
            <person name="Phillips W."/>
            <person name="Marelli J.P."/>
            <person name="May G.D."/>
            <person name="Shapiro H."/>
            <person name="Ma J."/>
            <person name="Bustamante C.D."/>
            <person name="Schnell R.J."/>
            <person name="Main D."/>
            <person name="Gilbert D."/>
            <person name="Parida L."/>
            <person name="Kuhn D.N."/>
        </authorList>
    </citation>
    <scope>NUCLEOTIDE SEQUENCE [LARGE SCALE GENOMIC DNA]</scope>
    <source>
        <strain evidence="3">cv. Matina 1-6</strain>
    </source>
</reference>
<dbReference type="FunCoup" id="A0A061FCM3">
    <property type="interactions" value="96"/>
</dbReference>
<evidence type="ECO:0000313" key="3">
    <source>
        <dbReference type="Proteomes" id="UP000026915"/>
    </source>
</evidence>
<dbReference type="PANTHER" id="PTHR34660:SF7">
    <property type="entry name" value="DNA LIGASE-LIKE PROTEIN"/>
    <property type="match status" value="1"/>
</dbReference>
<dbReference type="STRING" id="3641.A0A061FCM3"/>
<feature type="region of interest" description="Disordered" evidence="1">
    <location>
        <begin position="1"/>
        <end position="114"/>
    </location>
</feature>
<evidence type="ECO:0000256" key="1">
    <source>
        <dbReference type="SAM" id="MobiDB-lite"/>
    </source>
</evidence>
<feature type="compositionally biased region" description="Basic and acidic residues" evidence="1">
    <location>
        <begin position="65"/>
        <end position="77"/>
    </location>
</feature>
<dbReference type="AlphaFoldDB" id="A0A061FCM3"/>
<accession>A0A061FCM3</accession>